<dbReference type="InterPro" id="IPR013708">
    <property type="entry name" value="Shikimate_DH-bd_N"/>
</dbReference>
<dbReference type="SUPFAM" id="SSF51735">
    <property type="entry name" value="NAD(P)-binding Rossmann-fold domains"/>
    <property type="match status" value="1"/>
</dbReference>
<dbReference type="SUPFAM" id="SSF53223">
    <property type="entry name" value="Aminoacid dehydrogenase-like, N-terminal domain"/>
    <property type="match status" value="1"/>
</dbReference>
<dbReference type="GO" id="GO:0005829">
    <property type="term" value="C:cytosol"/>
    <property type="evidence" value="ECO:0007669"/>
    <property type="project" value="TreeGrafter"/>
</dbReference>
<dbReference type="GO" id="GO:0050661">
    <property type="term" value="F:NADP binding"/>
    <property type="evidence" value="ECO:0007669"/>
    <property type="project" value="TreeGrafter"/>
</dbReference>
<sequence length="330" mass="33751">MSRVDDVLGGQDLSAPGVERRAAVLGHPVAHSLSPALHRSAYAQLGLDTTWAYGLQDVTAAELPGVVEQLDGTWAGLSLTMPLKQAVLPLLDVVDPLADVTGAVNTLVVQPARAGTGLLVGFNTDVHGIVATVREAAPPGWRPERGVILGARATASSALAALGELGCTSPTLVARSFAGPGSAAAAAHKMGLTTTNLPWSRSEDVAAVLRDADLVISTVPAGVADPVAAALTALVAGEARPEGLTDRVLLDVVYDPWPSPLVRAWSGAGGTVAPGWGMLLHQAEAQVRLMTGRVPDVEAMRTGLLAELARRAAAGGAVPAPPPPFDLPQR</sequence>
<evidence type="ECO:0000256" key="2">
    <source>
        <dbReference type="ARBA" id="ARBA00023141"/>
    </source>
</evidence>
<dbReference type="Gene3D" id="3.40.50.720">
    <property type="entry name" value="NAD(P)-binding Rossmann-like Domain"/>
    <property type="match status" value="1"/>
</dbReference>
<feature type="domain" description="SDH C-terminal" evidence="4">
    <location>
        <begin position="275"/>
        <end position="301"/>
    </location>
</feature>
<dbReference type="RefSeq" id="WP_139928702.1">
    <property type="nucleotide sequence ID" value="NZ_CP040915.1"/>
</dbReference>
<accession>A0A5B8C413</accession>
<evidence type="ECO:0000313" key="5">
    <source>
        <dbReference type="EMBL" id="QDC24897.1"/>
    </source>
</evidence>
<dbReference type="Pfam" id="PF18317">
    <property type="entry name" value="SDH_C"/>
    <property type="match status" value="1"/>
</dbReference>
<dbReference type="EC" id="1.1.1.25" evidence="5"/>
<dbReference type="GO" id="GO:0004764">
    <property type="term" value="F:shikimate 3-dehydrogenase (NADP+) activity"/>
    <property type="evidence" value="ECO:0007669"/>
    <property type="project" value="UniProtKB-EC"/>
</dbReference>
<gene>
    <name evidence="5" type="ORF">FE374_10010</name>
</gene>
<keyword evidence="5" id="KW-0560">Oxidoreductase</keyword>
<dbReference type="InterPro" id="IPR036291">
    <property type="entry name" value="NAD(P)-bd_dom_sf"/>
</dbReference>
<dbReference type="Proteomes" id="UP000314616">
    <property type="component" value="Chromosome"/>
</dbReference>
<reference evidence="5 6" key="1">
    <citation type="submission" date="2019-05" db="EMBL/GenBank/DDBJ databases">
        <title>Georgenia *** sp. nov., and Georgenia *** sp. nov., isolated from the intestinal contents of plateau pika (Ochotona curzoniae) in the Qinghai-Tibet plateau of China.</title>
        <authorList>
            <person name="Tian Z."/>
        </authorList>
    </citation>
    <scope>NUCLEOTIDE SEQUENCE [LARGE SCALE GENOMIC DNA]</scope>
    <source>
        <strain evidence="5 6">Z443</strain>
    </source>
</reference>
<keyword evidence="2" id="KW-0028">Amino-acid biosynthesis</keyword>
<dbReference type="AlphaFoldDB" id="A0A5B8C413"/>
<dbReference type="GO" id="GO:0019632">
    <property type="term" value="P:shikimate metabolic process"/>
    <property type="evidence" value="ECO:0007669"/>
    <property type="project" value="TreeGrafter"/>
</dbReference>
<proteinExistence type="predicted"/>
<dbReference type="KEGG" id="gyu:FE374_10010"/>
<dbReference type="Gene3D" id="3.40.50.10860">
    <property type="entry name" value="Leucine Dehydrogenase, chain A, domain 1"/>
    <property type="match status" value="1"/>
</dbReference>
<evidence type="ECO:0000313" key="6">
    <source>
        <dbReference type="Proteomes" id="UP000314616"/>
    </source>
</evidence>
<dbReference type="EMBL" id="CP040915">
    <property type="protein sequence ID" value="QDC24897.1"/>
    <property type="molecule type" value="Genomic_DNA"/>
</dbReference>
<feature type="domain" description="Shikimate dehydrogenase substrate binding N-terminal" evidence="3">
    <location>
        <begin position="24"/>
        <end position="107"/>
    </location>
</feature>
<dbReference type="PANTHER" id="PTHR21089:SF1">
    <property type="entry name" value="BIFUNCTIONAL 3-DEHYDROQUINATE DEHYDRATASE_SHIKIMATE DEHYDROGENASE, CHLOROPLASTIC"/>
    <property type="match status" value="1"/>
</dbReference>
<organism evidence="5 6">
    <name type="scientific">Georgenia yuyongxinii</name>
    <dbReference type="NCBI Taxonomy" id="2589797"/>
    <lineage>
        <taxon>Bacteria</taxon>
        <taxon>Bacillati</taxon>
        <taxon>Actinomycetota</taxon>
        <taxon>Actinomycetes</taxon>
        <taxon>Micrococcales</taxon>
        <taxon>Bogoriellaceae</taxon>
        <taxon>Georgenia</taxon>
    </lineage>
</organism>
<dbReference type="InterPro" id="IPR022893">
    <property type="entry name" value="Shikimate_DH_fam"/>
</dbReference>
<dbReference type="GO" id="GO:0009073">
    <property type="term" value="P:aromatic amino acid family biosynthetic process"/>
    <property type="evidence" value="ECO:0007669"/>
    <property type="project" value="UniProtKB-KW"/>
</dbReference>
<name>A0A5B8C413_9MICO</name>
<evidence type="ECO:0000256" key="1">
    <source>
        <dbReference type="ARBA" id="ARBA00004871"/>
    </source>
</evidence>
<dbReference type="GO" id="GO:0009423">
    <property type="term" value="P:chorismate biosynthetic process"/>
    <property type="evidence" value="ECO:0007669"/>
    <property type="project" value="TreeGrafter"/>
</dbReference>
<comment type="pathway">
    <text evidence="1">Metabolic intermediate biosynthesis; chorismate biosynthesis; chorismate from D-erythrose 4-phosphate and phosphoenolpyruvate: step 4/7.</text>
</comment>
<dbReference type="OrthoDB" id="9776868at2"/>
<dbReference type="NCBIfam" id="NF001311">
    <property type="entry name" value="PRK00258.1-3"/>
    <property type="match status" value="1"/>
</dbReference>
<protein>
    <submittedName>
        <fullName evidence="5">Shikimate dehydrogenase</fullName>
        <ecNumber evidence="5">1.1.1.25</ecNumber>
    </submittedName>
</protein>
<dbReference type="InterPro" id="IPR041121">
    <property type="entry name" value="SDH_C"/>
</dbReference>
<dbReference type="PANTHER" id="PTHR21089">
    <property type="entry name" value="SHIKIMATE DEHYDROGENASE"/>
    <property type="match status" value="1"/>
</dbReference>
<dbReference type="InterPro" id="IPR046346">
    <property type="entry name" value="Aminoacid_DH-like_N_sf"/>
</dbReference>
<evidence type="ECO:0000259" key="4">
    <source>
        <dbReference type="Pfam" id="PF18317"/>
    </source>
</evidence>
<evidence type="ECO:0000259" key="3">
    <source>
        <dbReference type="Pfam" id="PF08501"/>
    </source>
</evidence>
<dbReference type="Pfam" id="PF08501">
    <property type="entry name" value="Shikimate_dh_N"/>
    <property type="match status" value="1"/>
</dbReference>
<keyword evidence="2" id="KW-0057">Aromatic amino acid biosynthesis</keyword>